<dbReference type="STRING" id="322505.SAMN04487836_14715"/>
<dbReference type="AlphaFoldDB" id="A0A1H6UCX3"/>
<organism evidence="1 2">
    <name type="scientific">Sharpea azabuensis</name>
    <dbReference type="NCBI Taxonomy" id="322505"/>
    <lineage>
        <taxon>Bacteria</taxon>
        <taxon>Bacillati</taxon>
        <taxon>Bacillota</taxon>
        <taxon>Erysipelotrichia</taxon>
        <taxon>Erysipelotrichales</taxon>
        <taxon>Coprobacillaceae</taxon>
        <taxon>Sharpea</taxon>
    </lineage>
</organism>
<proteinExistence type="predicted"/>
<dbReference type="InterPro" id="IPR029058">
    <property type="entry name" value="AB_hydrolase_fold"/>
</dbReference>
<evidence type="ECO:0008006" key="3">
    <source>
        <dbReference type="Google" id="ProtNLM"/>
    </source>
</evidence>
<dbReference type="EMBL" id="FNYK01000029">
    <property type="protein sequence ID" value="SEI86045.1"/>
    <property type="molecule type" value="Genomic_DNA"/>
</dbReference>
<protein>
    <recommendedName>
        <fullName evidence="3">Esterase</fullName>
    </recommendedName>
</protein>
<dbReference type="Gene3D" id="3.40.50.1820">
    <property type="entry name" value="alpha/beta hydrolase"/>
    <property type="match status" value="1"/>
</dbReference>
<reference evidence="2" key="1">
    <citation type="submission" date="2016-10" db="EMBL/GenBank/DDBJ databases">
        <authorList>
            <person name="Varghese N."/>
            <person name="Submissions S."/>
        </authorList>
    </citation>
    <scope>NUCLEOTIDE SEQUENCE [LARGE SCALE GENOMIC DNA]</scope>
    <source>
        <strain evidence="2">DSM 20406</strain>
    </source>
</reference>
<evidence type="ECO:0000313" key="2">
    <source>
        <dbReference type="Proteomes" id="UP000183028"/>
    </source>
</evidence>
<accession>A0A1H6UCX3</accession>
<dbReference type="SUPFAM" id="SSF53474">
    <property type="entry name" value="alpha/beta-Hydrolases"/>
    <property type="match status" value="1"/>
</dbReference>
<dbReference type="RefSeq" id="WP_074732198.1">
    <property type="nucleotide sequence ID" value="NZ_FNYK01000029.1"/>
</dbReference>
<gene>
    <name evidence="1" type="ORF">SAMN04487834_102912</name>
</gene>
<name>A0A1H6UCX3_9FIRM</name>
<dbReference type="eggNOG" id="COG2819">
    <property type="taxonomic scope" value="Bacteria"/>
</dbReference>
<keyword evidence="2" id="KW-1185">Reference proteome</keyword>
<evidence type="ECO:0000313" key="1">
    <source>
        <dbReference type="EMBL" id="SEI86045.1"/>
    </source>
</evidence>
<sequence>METIKNRQCFIHGKKQAKYLLIQPIDEHDLDAMEEEIETINKTTSDYLLVGILVNDWQRELSPWYMPALFGNEDFQGGADVFYQEVKEVVEEIKVLYDMHDAHVIIGGYSLAGLFALYAGYQDAYDGIVGASPSVWFKDFLSYTQTHPIKTQYVYLSLGDKEEKARNKTMASVGDCLRTYEAYLREHTHCILEMNPGNHFKDTGIRVGKGFSWIIKSLDHA</sequence>
<dbReference type="Proteomes" id="UP000183028">
    <property type="component" value="Unassembled WGS sequence"/>
</dbReference>
<dbReference type="OrthoDB" id="9784036at2"/>